<dbReference type="AlphaFoldDB" id="A0A7C8N5V2"/>
<evidence type="ECO:0000259" key="2">
    <source>
        <dbReference type="PROSITE" id="PS51468"/>
    </source>
</evidence>
<dbReference type="EMBL" id="WUBL01000070">
    <property type="protein sequence ID" value="KAF2967317.1"/>
    <property type="molecule type" value="Genomic_DNA"/>
</dbReference>
<evidence type="ECO:0000259" key="1">
    <source>
        <dbReference type="PROSITE" id="PS50234"/>
    </source>
</evidence>
<accession>A0A7C8N5V2</accession>
<dbReference type="InterPro" id="IPR002035">
    <property type="entry name" value="VWF_A"/>
</dbReference>
<dbReference type="PANTHER" id="PTHR45737">
    <property type="entry name" value="VON WILLEBRAND FACTOR A DOMAIN-CONTAINING PROTEIN 5A"/>
    <property type="match status" value="1"/>
</dbReference>
<dbReference type="PROSITE" id="PS51468">
    <property type="entry name" value="VIT"/>
    <property type="match status" value="1"/>
</dbReference>
<evidence type="ECO:0000313" key="3">
    <source>
        <dbReference type="EMBL" id="KAF2967317.1"/>
    </source>
</evidence>
<evidence type="ECO:0008006" key="5">
    <source>
        <dbReference type="Google" id="ProtNLM"/>
    </source>
</evidence>
<proteinExistence type="predicted"/>
<reference evidence="3 4" key="1">
    <citation type="submission" date="2019-12" db="EMBL/GenBank/DDBJ databases">
        <title>Draft genome sequence of the ascomycete Xylaria multiplex DSM 110363.</title>
        <authorList>
            <person name="Buettner E."/>
            <person name="Kellner H."/>
        </authorList>
    </citation>
    <scope>NUCLEOTIDE SEQUENCE [LARGE SCALE GENOMIC DNA]</scope>
    <source>
        <strain evidence="3 4">DSM 110363</strain>
    </source>
</reference>
<name>A0A7C8N5V2_9PEZI</name>
<dbReference type="Proteomes" id="UP000481858">
    <property type="component" value="Unassembled WGS sequence"/>
</dbReference>
<dbReference type="Gene3D" id="3.40.50.410">
    <property type="entry name" value="von Willebrand factor, type A domain"/>
    <property type="match status" value="1"/>
</dbReference>
<feature type="domain" description="VWFA" evidence="1">
    <location>
        <begin position="291"/>
        <end position="476"/>
    </location>
</feature>
<dbReference type="SMART" id="SM00327">
    <property type="entry name" value="VWA"/>
    <property type="match status" value="1"/>
</dbReference>
<dbReference type="InParanoid" id="A0A7C8N5V2"/>
<dbReference type="OrthoDB" id="1729737at2759"/>
<feature type="domain" description="VIT" evidence="2">
    <location>
        <begin position="10"/>
        <end position="138"/>
    </location>
</feature>
<evidence type="ECO:0000313" key="4">
    <source>
        <dbReference type="Proteomes" id="UP000481858"/>
    </source>
</evidence>
<organism evidence="3 4">
    <name type="scientific">Xylaria multiplex</name>
    <dbReference type="NCBI Taxonomy" id="323545"/>
    <lineage>
        <taxon>Eukaryota</taxon>
        <taxon>Fungi</taxon>
        <taxon>Dikarya</taxon>
        <taxon>Ascomycota</taxon>
        <taxon>Pezizomycotina</taxon>
        <taxon>Sordariomycetes</taxon>
        <taxon>Xylariomycetidae</taxon>
        <taxon>Xylariales</taxon>
        <taxon>Xylariaceae</taxon>
        <taxon>Xylaria</taxon>
    </lineage>
</organism>
<comment type="caution">
    <text evidence="3">The sequence shown here is derived from an EMBL/GenBank/DDBJ whole genome shotgun (WGS) entry which is preliminary data.</text>
</comment>
<dbReference type="SUPFAM" id="SSF53300">
    <property type="entry name" value="vWA-like"/>
    <property type="match status" value="1"/>
</dbReference>
<dbReference type="SMART" id="SM00609">
    <property type="entry name" value="VIT"/>
    <property type="match status" value="1"/>
</dbReference>
<protein>
    <recommendedName>
        <fullName evidence="5">VIT domain-containing protein</fullName>
    </recommendedName>
</protein>
<keyword evidence="4" id="KW-1185">Reference proteome</keyword>
<dbReference type="Pfam" id="PF13768">
    <property type="entry name" value="VWA_3"/>
    <property type="match status" value="1"/>
</dbReference>
<dbReference type="PROSITE" id="PS50234">
    <property type="entry name" value="VWFA"/>
    <property type="match status" value="1"/>
</dbReference>
<gene>
    <name evidence="3" type="ORF">GQX73_g6237</name>
</gene>
<dbReference type="Pfam" id="PF08487">
    <property type="entry name" value="VIT"/>
    <property type="match status" value="1"/>
</dbReference>
<dbReference type="InterPro" id="IPR036465">
    <property type="entry name" value="vWFA_dom_sf"/>
</dbReference>
<dbReference type="InterPro" id="IPR013694">
    <property type="entry name" value="VIT"/>
</dbReference>
<sequence length="922" mass="101539">MAYINSTSRRQGIYSHKKWTRAGYPLLSSSYKYMVRDVFVEATLTETYQAQTRAKSEVSYVFEVPPEAAVIRFSAEVGGNQIEAIVEEKAEASRKYRQAKNEGIQAWKLDKVNDEVFQISLGNIAPKSSIVVHVTYAYVISSDTIEDTVRLTIPTGWAARSGTAPISEVAVPTAPSGENAVTISVGIEVTKKQMILDLNSLSHHATITNGFCDDSFKTLTPVEKGKAYEQCKSYVYYTSKHFMDKHFVLTWAVPKIDTLRCVIEQFDGEPWSLAVALTLVSNIELDPEEHEYIFLVDQSESMSGVRTSTANDIVKTMLGQLPTEKRSSFNIYKFNTKAWSILLKGQSLEYDKRNVSKAIRRLKMDASGSTDINAALATVFDQRNTSKPRCSVIIITDGLDWGITAAMKTIQKHVQKAAAESQLLRVFVLGLGDDVSRSMCEALARTGCGSTAYISESQLQDQDHQLSKAETMINSINRAPIRVRSIDWGVTTSTTIATQPDIGKNMETRPRPNRKQLGAVAKGDNLPPPAPIQQAPLPGSMFWAVRSYWYAIIDRDSDMNDLEAKITYEVLGRPNSVNTIEFIAEYAKEGRFIHSLAAQALIQRLEDKAISITDPAEKYRNECEIIRLGKTYSLASSQTSFVATANGVGTCTRISDNKPPNSRSLLSGIPLDSEHVPFANTQGFAAEIIQADLPVLEFITKRSAQAQPETIRMPQTRELHDDQWSGLSMARGVGPHRAGLDISEPLRMLNIQDDDSDASSVTVFSATASFEPPMAEVGTFEALGVTRGVSGNDWDASSSITAITSGAGGDGLSELIAAQDGDGSFDPNAIRQLLFPSTSTPAVPAFISILNGQDDLKNRIWLAICVVAWFQKKHEERSGEWSNAQTKAEEFVKTTLRCVFRVTSRKCANIYANSLDDAVGYF</sequence>
<dbReference type="PANTHER" id="PTHR45737:SF6">
    <property type="entry name" value="VON WILLEBRAND FACTOR A DOMAIN-CONTAINING PROTEIN 5A"/>
    <property type="match status" value="1"/>
</dbReference>